<dbReference type="GO" id="GO:0033612">
    <property type="term" value="F:receptor serine/threonine kinase binding"/>
    <property type="evidence" value="ECO:0007669"/>
    <property type="project" value="InterPro"/>
</dbReference>
<evidence type="ECO:0000313" key="3">
    <source>
        <dbReference type="Proteomes" id="UP000327085"/>
    </source>
</evidence>
<feature type="region of interest" description="Disordered" evidence="1">
    <location>
        <begin position="71"/>
        <end position="92"/>
    </location>
</feature>
<organism evidence="2 3">
    <name type="scientific">Prunus dulcis</name>
    <name type="common">Almond</name>
    <name type="synonym">Amygdalus dulcis</name>
    <dbReference type="NCBI Taxonomy" id="3755"/>
    <lineage>
        <taxon>Eukaryota</taxon>
        <taxon>Viridiplantae</taxon>
        <taxon>Streptophyta</taxon>
        <taxon>Embryophyta</taxon>
        <taxon>Tracheophyta</taxon>
        <taxon>Spermatophyta</taxon>
        <taxon>Magnoliopsida</taxon>
        <taxon>eudicotyledons</taxon>
        <taxon>Gunneridae</taxon>
        <taxon>Pentapetalae</taxon>
        <taxon>rosids</taxon>
        <taxon>fabids</taxon>
        <taxon>Rosales</taxon>
        <taxon>Rosaceae</taxon>
        <taxon>Amygdaloideae</taxon>
        <taxon>Amygdaleae</taxon>
        <taxon>Prunus</taxon>
    </lineage>
</organism>
<dbReference type="AlphaFoldDB" id="A0A5E4FVZ5"/>
<dbReference type="Gramene" id="VVA31705">
    <property type="protein sequence ID" value="VVA31705"/>
    <property type="gene ID" value="Prudul26B012895"/>
</dbReference>
<dbReference type="EMBL" id="CABIKO010000224">
    <property type="protein sequence ID" value="VVA31705.1"/>
    <property type="molecule type" value="Genomic_DNA"/>
</dbReference>
<evidence type="ECO:0000256" key="1">
    <source>
        <dbReference type="SAM" id="MobiDB-lite"/>
    </source>
</evidence>
<protein>
    <submittedName>
        <fullName evidence="2">PREDICTED: CLAVATA3/ESR (CLE)-related 40</fullName>
    </submittedName>
</protein>
<accession>A0A5E4FVZ5</accession>
<name>A0A5E4FVZ5_PRUDU</name>
<reference evidence="3" key="1">
    <citation type="journal article" date="2020" name="Plant J.">
        <title>Transposons played a major role in the diversification between the closely related almond and peach genomes: results from the almond genome sequence.</title>
        <authorList>
            <person name="Alioto T."/>
            <person name="Alexiou K.G."/>
            <person name="Bardil A."/>
            <person name="Barteri F."/>
            <person name="Castanera R."/>
            <person name="Cruz F."/>
            <person name="Dhingra A."/>
            <person name="Duval H."/>
            <person name="Fernandez I Marti A."/>
            <person name="Frias L."/>
            <person name="Galan B."/>
            <person name="Garcia J.L."/>
            <person name="Howad W."/>
            <person name="Gomez-Garrido J."/>
            <person name="Gut M."/>
            <person name="Julca I."/>
            <person name="Morata J."/>
            <person name="Puigdomenech P."/>
            <person name="Ribeca P."/>
            <person name="Rubio Cabetas M.J."/>
            <person name="Vlasova A."/>
            <person name="Wirthensohn M."/>
            <person name="Garcia-Mas J."/>
            <person name="Gabaldon T."/>
            <person name="Casacuberta J.M."/>
            <person name="Arus P."/>
        </authorList>
    </citation>
    <scope>NUCLEOTIDE SEQUENCE [LARGE SCALE GENOMIC DNA]</scope>
    <source>
        <strain evidence="3">cv. Texas</strain>
    </source>
</reference>
<sequence length="92" mass="9970">MGHKKALTGFSTFIIILMVASIPFVQPSRLQVRTFTLTENNTNTNTKGLQINQADRFGNGEGAKVFNAVEDSARQVPAGPDPLHHNNNPIGP</sequence>
<dbReference type="InParanoid" id="A0A5E4FVZ5"/>
<gene>
    <name evidence="2" type="ORF">ALMOND_2B012895</name>
</gene>
<dbReference type="PANTHER" id="PTHR36349">
    <property type="entry name" value="PROTEIN CLAVATA 3"/>
    <property type="match status" value="1"/>
</dbReference>
<dbReference type="PANTHER" id="PTHR36349:SF1">
    <property type="entry name" value="CLAVATA3_ESR (CLE) GENE FAMILY MEMBER"/>
    <property type="match status" value="1"/>
</dbReference>
<dbReference type="Proteomes" id="UP000327085">
    <property type="component" value="Chromosome 6"/>
</dbReference>
<evidence type="ECO:0000313" key="2">
    <source>
        <dbReference type="EMBL" id="VVA31705.1"/>
    </source>
</evidence>
<proteinExistence type="predicted"/>
<dbReference type="InterPro" id="IPR044962">
    <property type="entry name" value="CLV3/ESR"/>
</dbReference>